<dbReference type="SUPFAM" id="SSF52540">
    <property type="entry name" value="P-loop containing nucleoside triphosphate hydrolases"/>
    <property type="match status" value="1"/>
</dbReference>
<dbReference type="Proteomes" id="UP000321464">
    <property type="component" value="Unassembled WGS sequence"/>
</dbReference>
<protein>
    <recommendedName>
        <fullName evidence="4">ADP/GDP-polyphosphate phosphotransferase</fullName>
        <ecNumber evidence="4">2.7.4.-</ecNumber>
    </recommendedName>
    <alternativeName>
        <fullName evidence="4">Polyphosphate kinase PPK2</fullName>
    </alternativeName>
</protein>
<gene>
    <name evidence="6" type="ORF">NSE01_33040</name>
</gene>
<comment type="caution">
    <text evidence="6">The sequence shown here is derived from an EMBL/GenBank/DDBJ whole genome shotgun (WGS) entry which is preliminary data.</text>
</comment>
<sequence length="265" mass="30266">MSKAERKDELGRKDYEDALDAMQGELTAMAGWASQCGARILVILEGRDTAGKTGAIHAISQKLNPRQVRTVALPAPTDREKTQWYFQRYVPHLPAAGEIVLFDRSWYNRAGVERVMGFATDEQVEAFLEAAPKFERMLVDDGLLLFKYWLTCDQEEQEERLAERHEDPSKQWKISPIDVAARGKYRDYTKAREAMLEATHTKHAPWTLVDFNDQRRGRLTLVRDLLDRLPVGPVEQKVPPLPPLDEPLAKERFGVIKPLKQFAAP</sequence>
<evidence type="ECO:0000256" key="2">
    <source>
        <dbReference type="ARBA" id="ARBA00022679"/>
    </source>
</evidence>
<accession>A0A512AP33</accession>
<dbReference type="Gene3D" id="3.40.50.300">
    <property type="entry name" value="P-loop containing nucleotide triphosphate hydrolases"/>
    <property type="match status" value="1"/>
</dbReference>
<name>A0A512AP33_9SPHN</name>
<organism evidence="6 7">
    <name type="scientific">Novosphingobium sediminis</name>
    <dbReference type="NCBI Taxonomy" id="707214"/>
    <lineage>
        <taxon>Bacteria</taxon>
        <taxon>Pseudomonadati</taxon>
        <taxon>Pseudomonadota</taxon>
        <taxon>Alphaproteobacteria</taxon>
        <taxon>Sphingomonadales</taxon>
        <taxon>Sphingomonadaceae</taxon>
        <taxon>Novosphingobium</taxon>
    </lineage>
</organism>
<dbReference type="GO" id="GO:0008976">
    <property type="term" value="F:polyphosphate kinase activity"/>
    <property type="evidence" value="ECO:0007669"/>
    <property type="project" value="UniProtKB-UniRule"/>
</dbReference>
<dbReference type="PIRSF" id="PIRSF028756">
    <property type="entry name" value="PPK2_prd"/>
    <property type="match status" value="1"/>
</dbReference>
<dbReference type="InterPro" id="IPR027417">
    <property type="entry name" value="P-loop_NTPase"/>
</dbReference>
<evidence type="ECO:0000259" key="5">
    <source>
        <dbReference type="Pfam" id="PF03976"/>
    </source>
</evidence>
<reference evidence="6 7" key="1">
    <citation type="submission" date="2019-07" db="EMBL/GenBank/DDBJ databases">
        <title>Whole genome shotgun sequence of Novosphingobium sediminis NBRC 106119.</title>
        <authorList>
            <person name="Hosoyama A."/>
            <person name="Uohara A."/>
            <person name="Ohji S."/>
            <person name="Ichikawa N."/>
        </authorList>
    </citation>
    <scope>NUCLEOTIDE SEQUENCE [LARGE SCALE GENOMIC DNA]</scope>
    <source>
        <strain evidence="6 7">NBRC 106119</strain>
    </source>
</reference>
<feature type="domain" description="Polyphosphate kinase-2-related" evidence="5">
    <location>
        <begin position="11"/>
        <end position="231"/>
    </location>
</feature>
<dbReference type="EC" id="2.7.4.-" evidence="4"/>
<evidence type="ECO:0000313" key="6">
    <source>
        <dbReference type="EMBL" id="GEO01472.1"/>
    </source>
</evidence>
<evidence type="ECO:0000256" key="1">
    <source>
        <dbReference type="ARBA" id="ARBA00009924"/>
    </source>
</evidence>
<evidence type="ECO:0000256" key="4">
    <source>
        <dbReference type="RuleBase" id="RU369062"/>
    </source>
</evidence>
<evidence type="ECO:0000256" key="3">
    <source>
        <dbReference type="ARBA" id="ARBA00022777"/>
    </source>
</evidence>
<dbReference type="InterPro" id="IPR022488">
    <property type="entry name" value="PPK2-related"/>
</dbReference>
<dbReference type="InterPro" id="IPR016898">
    <property type="entry name" value="Polyphosphate_phosphotransfera"/>
</dbReference>
<keyword evidence="7" id="KW-1185">Reference proteome</keyword>
<dbReference type="Pfam" id="PF03976">
    <property type="entry name" value="PPK2"/>
    <property type="match status" value="1"/>
</dbReference>
<comment type="function">
    <text evidence="4">Uses inorganic polyphosphate (polyP) as a donor to convert GDP to GTP or ADP to ATP.</text>
</comment>
<keyword evidence="3 4" id="KW-0418">Kinase</keyword>
<dbReference type="PANTHER" id="PTHR34383">
    <property type="entry name" value="POLYPHOSPHATE:AMP PHOSPHOTRANSFERASE-RELATED"/>
    <property type="match status" value="1"/>
</dbReference>
<dbReference type="AlphaFoldDB" id="A0A512AP33"/>
<dbReference type="EMBL" id="BJYR01000022">
    <property type="protein sequence ID" value="GEO01472.1"/>
    <property type="molecule type" value="Genomic_DNA"/>
</dbReference>
<dbReference type="NCBIfam" id="TIGR03707">
    <property type="entry name" value="PPK2_P_aer"/>
    <property type="match status" value="1"/>
</dbReference>
<keyword evidence="2 4" id="KW-0808">Transferase</keyword>
<proteinExistence type="inferred from homology"/>
<comment type="subunit">
    <text evidence="4">Homotetramer.</text>
</comment>
<evidence type="ECO:0000313" key="7">
    <source>
        <dbReference type="Proteomes" id="UP000321464"/>
    </source>
</evidence>
<dbReference type="PANTHER" id="PTHR34383:SF1">
    <property type="entry name" value="ADP-POLYPHOSPHATE PHOSPHOTRANSFERASE"/>
    <property type="match status" value="1"/>
</dbReference>
<dbReference type="InterPro" id="IPR022486">
    <property type="entry name" value="PPK2_PA0141"/>
</dbReference>
<dbReference type="GO" id="GO:0006793">
    <property type="term" value="P:phosphorus metabolic process"/>
    <property type="evidence" value="ECO:0007669"/>
    <property type="project" value="InterPro"/>
</dbReference>
<comment type="similarity">
    <text evidence="1 4">Belongs to the polyphosphate kinase 2 (PPK2) family. Class I subfamily.</text>
</comment>